<evidence type="ECO:0000256" key="10">
    <source>
        <dbReference type="SAM" id="SignalP"/>
    </source>
</evidence>
<keyword evidence="4 9" id="KW-1133">Transmembrane helix</keyword>
<dbReference type="GO" id="GO:0007189">
    <property type="term" value="P:adenylate cyclase-activating G protein-coupled receptor signaling pathway"/>
    <property type="evidence" value="ECO:0007669"/>
    <property type="project" value="TreeGrafter"/>
</dbReference>
<evidence type="ECO:0000256" key="5">
    <source>
        <dbReference type="ARBA" id="ARBA00023136"/>
    </source>
</evidence>
<dbReference type="InterPro" id="IPR046338">
    <property type="entry name" value="GAIN_dom_sf"/>
</dbReference>
<dbReference type="CDD" id="cd00037">
    <property type="entry name" value="CLECT"/>
    <property type="match status" value="1"/>
</dbReference>
<proteinExistence type="inferred from homology"/>
<dbReference type="Ensembl" id="ENSXMAT00000030200.1">
    <property type="protein sequence ID" value="ENSXMAP00000040136.1"/>
    <property type="gene ID" value="ENSXMAG00000006019.2"/>
</dbReference>
<feature type="signal peptide" evidence="10">
    <location>
        <begin position="1"/>
        <end position="21"/>
    </location>
</feature>
<dbReference type="Gene3D" id="3.10.100.10">
    <property type="entry name" value="Mannose-Binding Protein A, subunit A"/>
    <property type="match status" value="1"/>
</dbReference>
<dbReference type="GO" id="GO:0007166">
    <property type="term" value="P:cell surface receptor signaling pathway"/>
    <property type="evidence" value="ECO:0007669"/>
    <property type="project" value="InterPro"/>
</dbReference>
<dbReference type="PANTHER" id="PTHR12011">
    <property type="entry name" value="ADHESION G-PROTEIN COUPLED RECEPTOR"/>
    <property type="match status" value="1"/>
</dbReference>
<evidence type="ECO:0000313" key="14">
    <source>
        <dbReference type="Ensembl" id="ENSXMAP00000040136.1"/>
    </source>
</evidence>
<feature type="transmembrane region" description="Helical" evidence="9">
    <location>
        <begin position="818"/>
        <end position="836"/>
    </location>
</feature>
<dbReference type="Pfam" id="PF00354">
    <property type="entry name" value="Pentaxin"/>
    <property type="match status" value="1"/>
</dbReference>
<feature type="compositionally biased region" description="Low complexity" evidence="8">
    <location>
        <begin position="984"/>
        <end position="998"/>
    </location>
</feature>
<dbReference type="AlphaFoldDB" id="A0A3B5RE43"/>
<feature type="transmembrane region" description="Helical" evidence="9">
    <location>
        <begin position="716"/>
        <end position="740"/>
    </location>
</feature>
<evidence type="ECO:0000256" key="6">
    <source>
        <dbReference type="ARBA" id="ARBA00023157"/>
    </source>
</evidence>
<dbReference type="Proteomes" id="UP000002852">
    <property type="component" value="Unassembled WGS sequence"/>
</dbReference>
<reference evidence="15" key="2">
    <citation type="journal article" date="2013" name="Nat. Genet.">
        <title>The genome of the platyfish, Xiphophorus maculatus, provides insights into evolutionary adaptation and several complex traits.</title>
        <authorList>
            <person name="Schartl M."/>
            <person name="Walter R.B."/>
            <person name="Shen Y."/>
            <person name="Garcia T."/>
            <person name="Catchen J."/>
            <person name="Amores A."/>
            <person name="Braasch I."/>
            <person name="Chalopin D."/>
            <person name="Volff J.N."/>
            <person name="Lesch K.P."/>
            <person name="Bisazza A."/>
            <person name="Minx P."/>
            <person name="Hillier L."/>
            <person name="Wilson R.K."/>
            <person name="Fuerstenberg S."/>
            <person name="Boore J."/>
            <person name="Searle S."/>
            <person name="Postlethwait J.H."/>
            <person name="Warren W.C."/>
        </authorList>
    </citation>
    <scope>NUCLEOTIDE SEQUENCE [LARGE SCALE GENOMIC DNA]</scope>
    <source>
        <strain evidence="15">JP 163 A</strain>
    </source>
</reference>
<feature type="region of interest" description="Disordered" evidence="8">
    <location>
        <begin position="982"/>
        <end position="1060"/>
    </location>
</feature>
<feature type="transmembrane region" description="Helical" evidence="9">
    <location>
        <begin position="752"/>
        <end position="770"/>
    </location>
</feature>
<dbReference type="Gene3D" id="1.20.1070.10">
    <property type="entry name" value="Rhodopsin 7-helix transmembrane proteins"/>
    <property type="match status" value="1"/>
</dbReference>
<evidence type="ECO:0000256" key="4">
    <source>
        <dbReference type="ARBA" id="ARBA00022989"/>
    </source>
</evidence>
<dbReference type="FunFam" id="1.20.1070.10:FF:000252">
    <property type="entry name" value="Adhesion G protein-coupled receptor D2"/>
    <property type="match status" value="1"/>
</dbReference>
<dbReference type="InterPro" id="IPR057244">
    <property type="entry name" value="GAIN_B"/>
</dbReference>
<dbReference type="SMART" id="SM00303">
    <property type="entry name" value="GPS"/>
    <property type="match status" value="1"/>
</dbReference>
<dbReference type="Pfam" id="PF01825">
    <property type="entry name" value="GPS"/>
    <property type="match status" value="1"/>
</dbReference>
<reference evidence="14" key="4">
    <citation type="submission" date="2025-09" db="UniProtKB">
        <authorList>
            <consortium name="Ensembl"/>
        </authorList>
    </citation>
    <scope>IDENTIFICATION</scope>
    <source>
        <strain evidence="14">JP 163 A</strain>
    </source>
</reference>
<dbReference type="InterPro" id="IPR016186">
    <property type="entry name" value="C-type_lectin-like/link_sf"/>
</dbReference>
<keyword evidence="15" id="KW-1185">Reference proteome</keyword>
<dbReference type="SMART" id="SM00159">
    <property type="entry name" value="PTX"/>
    <property type="match status" value="1"/>
</dbReference>
<sequence>MHWLYFPILSLLVCVQSWIFALRVKRRSQPYDELYYKYIHRALQWKDAEEQCKQLSGNLATVSNLAEYQQLNSFLKNQNISHHVWIARKILTRQKNSSKTLILDFSRRSDQMHAHLLRKFPSMSSLTVCTQLHFNLNTFGISTVFSYSINNFQLRANLTQGNPVQLALRTHSKQGPYVNAFEHDGSWHSVCVSWSQDDGSWALYAHGHVVSRGNGMNCNNDSISPDSFFIIGHGQNGSFESNDAFSGRITNLHIWDRVLSSCEILTMENECSTISSGLVFKWSEPLLEIEDQMWEESPCQGKFADFTVDLFNPLLDGTSWQNQTFIVKVFQKKMVHEDCRVFNPVTESCLLESCNSYKGVVCQLKKAKPSLPKSPFFNKLSKYPNITQVMEELSINTSQNRDLTSLQQLTQAAVHTIEADGHHPLTSIDILHFAQLIDGIAASTHSARTNSAEVMMSIATNYLKLANVMLEPQTATQWVGRTEDGVNTGPFTIIKSIDSLTEALADTLSVQRRGFSFSTKNIDVYLKWQKLSPESNSQVFKPSAVSSHRPRGGSHDELIIPESELQRLRKLGCKEVMLIHTHYSHLSEVVSAAEKSTETQLNTTESTLPGKLTSAVISATVRDVLKGQTVPVAVQYTLSSSQVTKYSQRVPPVCAFWNFSLLHSHGSGWSSDGCSVISVGSSDTSCLCNHTTNFAVLMNYLESKWSPEEELILTKLTFIGCGASLCALVVTLMLFTVLDIPKSDRTSIHKNLFIALICAQVILLCSGSAIHSKVACTLVAALLHLFFMAAFSWMLVEGLLLWSKVVAVNLSEDHHMKYYYLIGWGLPVLIVTITLASASGKYSADDYCWLSVQNGIIWGFVGPVIFIIMVNILVLTRVVIITVSTAKRRSIMLALGMSPAEQAYEQIRAAVKAVLVLLPILGLTWLFGVLVPFSIVMAYLFILLNSLQGLFIFLIYGVYNTEVWSTVNRIKERRKALNLSNCASSRPSSSLTTSRPVSYPLGSTPSQEEETYPCNSTSCNRMEEEKSKGQLPNPCAEEKSLLQMSTLTPSDKKEPPPVEVDALPAGCSLHVPMDVEFAASCFPRIPPP</sequence>
<dbReference type="OMA" id="CWICNEA"/>
<evidence type="ECO:0000313" key="15">
    <source>
        <dbReference type="Proteomes" id="UP000002852"/>
    </source>
</evidence>
<dbReference type="Gene3D" id="2.60.120.200">
    <property type="match status" value="1"/>
</dbReference>
<evidence type="ECO:0000256" key="8">
    <source>
        <dbReference type="SAM" id="MobiDB-lite"/>
    </source>
</evidence>
<dbReference type="GO" id="GO:0005886">
    <property type="term" value="C:plasma membrane"/>
    <property type="evidence" value="ECO:0007669"/>
    <property type="project" value="UniProtKB-SubCell"/>
</dbReference>
<dbReference type="RefSeq" id="XP_023196018.1">
    <property type="nucleotide sequence ID" value="XM_023340250.1"/>
</dbReference>
<reference evidence="14" key="3">
    <citation type="submission" date="2025-08" db="UniProtKB">
        <authorList>
            <consortium name="Ensembl"/>
        </authorList>
    </citation>
    <scope>IDENTIFICATION</scope>
    <source>
        <strain evidence="14">JP 163 A</strain>
    </source>
</reference>
<dbReference type="SUPFAM" id="SSF49899">
    <property type="entry name" value="Concanavalin A-like lectins/glucanases"/>
    <property type="match status" value="1"/>
</dbReference>
<evidence type="ECO:0000256" key="3">
    <source>
        <dbReference type="ARBA" id="ARBA00022692"/>
    </source>
</evidence>
<dbReference type="Pfam" id="PF00002">
    <property type="entry name" value="7tm_2"/>
    <property type="match status" value="1"/>
</dbReference>
<dbReference type="InParanoid" id="A0A3B5RE43"/>
<feature type="transmembrane region" description="Helical" evidence="9">
    <location>
        <begin position="936"/>
        <end position="959"/>
    </location>
</feature>
<comment type="similarity">
    <text evidence="2">Belongs to the G-protein coupled receptor 2 family. Adhesion G-protein coupled receptor (ADGR) subfamily.</text>
</comment>
<dbReference type="OrthoDB" id="1100386at2759"/>
<evidence type="ECO:0000256" key="1">
    <source>
        <dbReference type="ARBA" id="ARBA00004141"/>
    </source>
</evidence>
<dbReference type="PROSITE" id="PS51828">
    <property type="entry name" value="PTX_2"/>
    <property type="match status" value="1"/>
</dbReference>
<dbReference type="PROSITE" id="PS50261">
    <property type="entry name" value="G_PROTEIN_RECEP_F2_4"/>
    <property type="match status" value="1"/>
</dbReference>
<dbReference type="SUPFAM" id="SSF56436">
    <property type="entry name" value="C-type lectin-like"/>
    <property type="match status" value="1"/>
</dbReference>
<dbReference type="InterPro" id="IPR000832">
    <property type="entry name" value="GPCR_2_secretin-like"/>
</dbReference>
<comment type="caution">
    <text evidence="7">Lacks conserved residue(s) required for the propagation of feature annotation.</text>
</comment>
<dbReference type="GeneID" id="111609786"/>
<evidence type="ECO:0000256" key="9">
    <source>
        <dbReference type="SAM" id="Phobius"/>
    </source>
</evidence>
<evidence type="ECO:0000256" key="7">
    <source>
        <dbReference type="PROSITE-ProRule" id="PRU01172"/>
    </source>
</evidence>
<keyword evidence="10" id="KW-0732">Signal</keyword>
<evidence type="ECO:0000259" key="12">
    <source>
        <dbReference type="PROSITE" id="PS50261"/>
    </source>
</evidence>
<dbReference type="KEGG" id="xma:111609786"/>
<comment type="subcellular location">
    <subcellularLocation>
        <location evidence="1">Membrane</location>
        <topology evidence="1">Multi-pass membrane protein</topology>
    </subcellularLocation>
</comment>
<dbReference type="InterPro" id="IPR000203">
    <property type="entry name" value="GPS"/>
</dbReference>
<feature type="domain" description="G-protein coupled receptors family 2 profile 2" evidence="12">
    <location>
        <begin position="713"/>
        <end position="960"/>
    </location>
</feature>
<dbReference type="InterPro" id="IPR013320">
    <property type="entry name" value="ConA-like_dom_sf"/>
</dbReference>
<dbReference type="InterPro" id="IPR001759">
    <property type="entry name" value="PTX_dom"/>
</dbReference>
<dbReference type="PRINTS" id="PR00249">
    <property type="entry name" value="GPCRSECRETIN"/>
</dbReference>
<reference evidence="15" key="1">
    <citation type="submission" date="2012-01" db="EMBL/GenBank/DDBJ databases">
        <authorList>
            <person name="Walter R."/>
            <person name="Schartl M."/>
            <person name="Warren W."/>
        </authorList>
    </citation>
    <scope>NUCLEOTIDE SEQUENCE [LARGE SCALE GENOMIC DNA]</scope>
    <source>
        <strain evidence="15">JP 163 A</strain>
    </source>
</reference>
<dbReference type="InterPro" id="IPR017981">
    <property type="entry name" value="GPCR_2-like_7TM"/>
</dbReference>
<dbReference type="InterPro" id="IPR016187">
    <property type="entry name" value="CTDL_fold"/>
</dbReference>
<dbReference type="GeneTree" id="ENSGT00940000161534"/>
<evidence type="ECO:0000259" key="13">
    <source>
        <dbReference type="PROSITE" id="PS51828"/>
    </source>
</evidence>
<dbReference type="PROSITE" id="PS50221">
    <property type="entry name" value="GAIN_B"/>
    <property type="match status" value="1"/>
</dbReference>
<feature type="domain" description="GAIN-B" evidence="11">
    <location>
        <begin position="555"/>
        <end position="704"/>
    </location>
</feature>
<organism evidence="14 15">
    <name type="scientific">Xiphophorus maculatus</name>
    <name type="common">Southern platyfish</name>
    <name type="synonym">Platypoecilus maculatus</name>
    <dbReference type="NCBI Taxonomy" id="8083"/>
    <lineage>
        <taxon>Eukaryota</taxon>
        <taxon>Metazoa</taxon>
        <taxon>Chordata</taxon>
        <taxon>Craniata</taxon>
        <taxon>Vertebrata</taxon>
        <taxon>Euteleostomi</taxon>
        <taxon>Actinopterygii</taxon>
        <taxon>Neopterygii</taxon>
        <taxon>Teleostei</taxon>
        <taxon>Neoteleostei</taxon>
        <taxon>Acanthomorphata</taxon>
        <taxon>Ovalentaria</taxon>
        <taxon>Atherinomorphae</taxon>
        <taxon>Cyprinodontiformes</taxon>
        <taxon>Poeciliidae</taxon>
        <taxon>Poeciliinae</taxon>
        <taxon>Xiphophorus</taxon>
    </lineage>
</organism>
<keyword evidence="5 9" id="KW-0472">Membrane</keyword>
<accession>A0A3B5RE43</accession>
<evidence type="ECO:0000256" key="2">
    <source>
        <dbReference type="ARBA" id="ARBA00007343"/>
    </source>
</evidence>
<dbReference type="Gene3D" id="2.60.220.50">
    <property type="match status" value="1"/>
</dbReference>
<feature type="chain" id="PRO_5017226989" evidence="10">
    <location>
        <begin position="22"/>
        <end position="1088"/>
    </location>
</feature>
<protein>
    <submittedName>
        <fullName evidence="14">Adhesion G-protein coupled receptor D2-like</fullName>
    </submittedName>
</protein>
<keyword evidence="6" id="KW-1015">Disulfide bond</keyword>
<keyword evidence="3 9" id="KW-0812">Transmembrane</keyword>
<dbReference type="PANTHER" id="PTHR12011:SF58">
    <property type="entry name" value="ADHESION G-PROTEIN COUPLED RECEPTOR D2"/>
    <property type="match status" value="1"/>
</dbReference>
<name>A0A3B5RE43_XIPMA</name>
<evidence type="ECO:0000259" key="11">
    <source>
        <dbReference type="PROSITE" id="PS50221"/>
    </source>
</evidence>
<feature type="transmembrane region" description="Helical" evidence="9">
    <location>
        <begin position="782"/>
        <end position="806"/>
    </location>
</feature>
<feature type="transmembrane region" description="Helical" evidence="9">
    <location>
        <begin position="907"/>
        <end position="930"/>
    </location>
</feature>
<feature type="domain" description="Pentraxin (PTX)" evidence="13">
    <location>
        <begin position="99"/>
        <end position="302"/>
    </location>
</feature>
<dbReference type="GO" id="GO:0004930">
    <property type="term" value="F:G protein-coupled receptor activity"/>
    <property type="evidence" value="ECO:0007669"/>
    <property type="project" value="InterPro"/>
</dbReference>
<feature type="transmembrane region" description="Helical" evidence="9">
    <location>
        <begin position="856"/>
        <end position="886"/>
    </location>
</feature>